<organism evidence="8 9">
    <name type="scientific">Pseudomonas ekonensis</name>
    <dbReference type="NCBI Taxonomy" id="2842353"/>
    <lineage>
        <taxon>Bacteria</taxon>
        <taxon>Pseudomonadati</taxon>
        <taxon>Pseudomonadota</taxon>
        <taxon>Gammaproteobacteria</taxon>
        <taxon>Pseudomonadales</taxon>
        <taxon>Pseudomonadaceae</taxon>
        <taxon>Pseudomonas</taxon>
    </lineage>
</organism>
<evidence type="ECO:0000256" key="6">
    <source>
        <dbReference type="ARBA" id="ARBA00023136"/>
    </source>
</evidence>
<evidence type="ECO:0000256" key="4">
    <source>
        <dbReference type="ARBA" id="ARBA00022692"/>
    </source>
</evidence>
<dbReference type="PANTHER" id="PTHR33567:SF3">
    <property type="entry name" value="CHROMATE ION TRANSPORTER (EUROFUNG)"/>
    <property type="match status" value="1"/>
</dbReference>
<comment type="caution">
    <text evidence="8">The sequence shown here is derived from an EMBL/GenBank/DDBJ whole genome shotgun (WGS) entry which is preliminary data.</text>
</comment>
<dbReference type="PIRSF" id="PIRSF004810">
    <property type="entry name" value="ChrA"/>
    <property type="match status" value="1"/>
</dbReference>
<evidence type="ECO:0000256" key="2">
    <source>
        <dbReference type="ARBA" id="ARBA00005262"/>
    </source>
</evidence>
<comment type="subcellular location">
    <subcellularLocation>
        <location evidence="1">Cell membrane</location>
        <topology evidence="1">Multi-pass membrane protein</topology>
    </subcellularLocation>
</comment>
<dbReference type="Pfam" id="PF02417">
    <property type="entry name" value="Chromate_transp"/>
    <property type="match status" value="2"/>
</dbReference>
<dbReference type="PANTHER" id="PTHR33567">
    <property type="entry name" value="CHROMATE ION TRANSPORTER (EUROFUNG)"/>
    <property type="match status" value="1"/>
</dbReference>
<feature type="transmembrane region" description="Helical" evidence="7">
    <location>
        <begin position="265"/>
        <end position="287"/>
    </location>
</feature>
<sequence length="486" mass="52314">MHALPIPTEKSAAPAHALPRFTKACLDKRSEHLVQEPPVSHTPPKDLPKPAPVSLRQAWRFWLKLGCIGFGGPAGQIAIMHQELVERRRWISEKRFLHALNYCMLLPGPEAQQLATYIGWLLHRTWGGVVAGALFVLPSLFLLIGLSWVYIAFGDVPAVAGVFYGIKPAVTAIVLHAAHRIGSRALKNAWLWAIAAAAFVAIFAFNVPFPLIVLGAALIGYVGGRWAPQRFTAGGHRSGEKSYGPALIDDDTPPPEHARFNPAKLLRLALAGAALWCLPMAVLTALFGWHGTFTQMGWFFTKAALLTFGGAYAVLPYVYQGAVGHYGWLTPAQMIDGLALGETTPGPLIMVVAFVGFVGGYVQPAFGPQHAFAAGALAAALVTWFTFLPSFLFILAGGPLVESTHNELKFTAPLTAITAAVVGVILNLACFFAWHVFWPQGLAGRPDVFSVLLALAAACALFFFKRGVIEVLIVCALTGLGVYLLR</sequence>
<name>A0ABS6PEU0_9PSED</name>
<evidence type="ECO:0000256" key="3">
    <source>
        <dbReference type="ARBA" id="ARBA00022475"/>
    </source>
</evidence>
<reference evidence="8 9" key="1">
    <citation type="submission" date="2021-06" db="EMBL/GenBank/DDBJ databases">
        <title>Updating the genus Pseudomonas: Description of 43 new species and partition of the Pseudomonas putida group.</title>
        <authorList>
            <person name="Girard L."/>
            <person name="Lood C."/>
            <person name="Vandamme P."/>
            <person name="Rokni-Zadeh H."/>
            <person name="Van Noort V."/>
            <person name="Hofte M."/>
            <person name="Lavigne R."/>
            <person name="De Mot R."/>
        </authorList>
    </citation>
    <scope>NUCLEOTIDE SEQUENCE [LARGE SCALE GENOMIC DNA]</scope>
    <source>
        <strain evidence="8 9">COR58</strain>
    </source>
</reference>
<feature type="transmembrane region" description="Helical" evidence="7">
    <location>
        <begin position="469"/>
        <end position="485"/>
    </location>
</feature>
<dbReference type="InterPro" id="IPR014047">
    <property type="entry name" value="Chr_Tranpt_l_chain"/>
</dbReference>
<feature type="transmembrane region" description="Helical" evidence="7">
    <location>
        <begin position="410"/>
        <end position="434"/>
    </location>
</feature>
<feature type="transmembrane region" description="Helical" evidence="7">
    <location>
        <begin position="344"/>
        <end position="362"/>
    </location>
</feature>
<proteinExistence type="inferred from homology"/>
<comment type="similarity">
    <text evidence="2">Belongs to the chromate ion transporter (CHR) (TC 2.A.51) family.</text>
</comment>
<keyword evidence="9" id="KW-1185">Reference proteome</keyword>
<feature type="transmembrane region" description="Helical" evidence="7">
    <location>
        <begin position="446"/>
        <end position="463"/>
    </location>
</feature>
<gene>
    <name evidence="8" type="primary">chrA</name>
    <name evidence="8" type="ORF">KVG96_13570</name>
</gene>
<evidence type="ECO:0000313" key="8">
    <source>
        <dbReference type="EMBL" id="MBV4458985.1"/>
    </source>
</evidence>
<accession>A0ABS6PEU0</accession>
<feature type="transmembrane region" description="Helical" evidence="7">
    <location>
        <begin position="129"/>
        <end position="151"/>
    </location>
</feature>
<keyword evidence="3" id="KW-1003">Cell membrane</keyword>
<dbReference type="InterPro" id="IPR003370">
    <property type="entry name" value="Chromate_transpt"/>
</dbReference>
<evidence type="ECO:0000313" key="9">
    <source>
        <dbReference type="Proteomes" id="UP000765224"/>
    </source>
</evidence>
<dbReference type="Proteomes" id="UP000765224">
    <property type="component" value="Unassembled WGS sequence"/>
</dbReference>
<evidence type="ECO:0000256" key="1">
    <source>
        <dbReference type="ARBA" id="ARBA00004651"/>
    </source>
</evidence>
<feature type="transmembrane region" description="Helical" evidence="7">
    <location>
        <begin position="374"/>
        <end position="398"/>
    </location>
</feature>
<dbReference type="EMBL" id="JAHSTS010000002">
    <property type="protein sequence ID" value="MBV4458985.1"/>
    <property type="molecule type" value="Genomic_DNA"/>
</dbReference>
<keyword evidence="6 7" id="KW-0472">Membrane</keyword>
<dbReference type="NCBIfam" id="TIGR00937">
    <property type="entry name" value="2A51"/>
    <property type="match status" value="1"/>
</dbReference>
<keyword evidence="4 7" id="KW-0812">Transmembrane</keyword>
<evidence type="ECO:0000256" key="7">
    <source>
        <dbReference type="SAM" id="Phobius"/>
    </source>
</evidence>
<feature type="transmembrane region" description="Helical" evidence="7">
    <location>
        <begin position="189"/>
        <end position="222"/>
    </location>
</feature>
<feature type="transmembrane region" description="Helical" evidence="7">
    <location>
        <begin position="157"/>
        <end position="177"/>
    </location>
</feature>
<protein>
    <submittedName>
        <fullName evidence="8">Chromate efflux transporter</fullName>
    </submittedName>
</protein>
<feature type="transmembrane region" description="Helical" evidence="7">
    <location>
        <begin position="299"/>
        <end position="319"/>
    </location>
</feature>
<evidence type="ECO:0000256" key="5">
    <source>
        <dbReference type="ARBA" id="ARBA00022989"/>
    </source>
</evidence>
<keyword evidence="5 7" id="KW-1133">Transmembrane helix</keyword>